<evidence type="ECO:0000313" key="3">
    <source>
        <dbReference type="EMBL" id="CAF1686085.1"/>
    </source>
</evidence>
<keyword evidence="1" id="KW-0732">Signal</keyword>
<dbReference type="GO" id="GO:0005509">
    <property type="term" value="F:calcium ion binding"/>
    <property type="evidence" value="ECO:0007669"/>
    <property type="project" value="InterPro"/>
</dbReference>
<organism evidence="2 7">
    <name type="scientific">Rotaria magnacalcarata</name>
    <dbReference type="NCBI Taxonomy" id="392030"/>
    <lineage>
        <taxon>Eukaryota</taxon>
        <taxon>Metazoa</taxon>
        <taxon>Spiralia</taxon>
        <taxon>Gnathifera</taxon>
        <taxon>Rotifera</taxon>
        <taxon>Eurotatoria</taxon>
        <taxon>Bdelloidea</taxon>
        <taxon>Philodinida</taxon>
        <taxon>Philodinidae</taxon>
        <taxon>Rotaria</taxon>
    </lineage>
</organism>
<evidence type="ECO:0000313" key="6">
    <source>
        <dbReference type="EMBL" id="CAF4135774.1"/>
    </source>
</evidence>
<protein>
    <recommendedName>
        <fullName evidence="8">Mammalian ependymin-related protein 1</fullName>
    </recommendedName>
</protein>
<dbReference type="InterPro" id="IPR001299">
    <property type="entry name" value="Ependymin"/>
</dbReference>
<dbReference type="GO" id="GO:0005764">
    <property type="term" value="C:lysosome"/>
    <property type="evidence" value="ECO:0007669"/>
    <property type="project" value="TreeGrafter"/>
</dbReference>
<dbReference type="SMART" id="SM00026">
    <property type="entry name" value="EPEND"/>
    <property type="match status" value="1"/>
</dbReference>
<dbReference type="GO" id="GO:0007160">
    <property type="term" value="P:cell-matrix adhesion"/>
    <property type="evidence" value="ECO:0007669"/>
    <property type="project" value="InterPro"/>
</dbReference>
<dbReference type="PANTHER" id="PTHR10697:SF1">
    <property type="entry name" value="MAMMALIAN EPENDYMIN-RELATED PROTEIN 1"/>
    <property type="match status" value="1"/>
</dbReference>
<evidence type="ECO:0000313" key="4">
    <source>
        <dbReference type="EMBL" id="CAF2114857.1"/>
    </source>
</evidence>
<proteinExistence type="predicted"/>
<dbReference type="PANTHER" id="PTHR10697">
    <property type="entry name" value="MAMMALIAN EPENDYMIN-RELATED PROTEIN 1"/>
    <property type="match status" value="1"/>
</dbReference>
<reference evidence="2" key="1">
    <citation type="submission" date="2021-02" db="EMBL/GenBank/DDBJ databases">
        <authorList>
            <person name="Nowell W R."/>
        </authorList>
    </citation>
    <scope>NUCLEOTIDE SEQUENCE</scope>
</reference>
<dbReference type="Proteomes" id="UP000663887">
    <property type="component" value="Unassembled WGS sequence"/>
</dbReference>
<dbReference type="Proteomes" id="UP000663834">
    <property type="component" value="Unassembled WGS sequence"/>
</dbReference>
<evidence type="ECO:0000313" key="7">
    <source>
        <dbReference type="Proteomes" id="UP000663855"/>
    </source>
</evidence>
<dbReference type="GO" id="GO:0005576">
    <property type="term" value="C:extracellular region"/>
    <property type="evidence" value="ECO:0007669"/>
    <property type="project" value="InterPro"/>
</dbReference>
<dbReference type="Proteomes" id="UP000663855">
    <property type="component" value="Unassembled WGS sequence"/>
</dbReference>
<dbReference type="EMBL" id="CAJNRG010009559">
    <property type="protein sequence ID" value="CAF2114857.1"/>
    <property type="molecule type" value="Genomic_DNA"/>
</dbReference>
<accession>A0A815BT04</accession>
<sequence length="210" mass="23701">MLPIVLLFLVGLVVAQQPRPCTSPSQWEARIISHINNENITVQGKLSYDSVYQRERFIEQVVVGDDYYYETIALFQVRLEFVINLTARNCSRLPLTRPWRDFSIRPDAHSYGEAYIGSSASPSTGLLITMWGGNYTTPSNDTVNYIGTWTYEACLPVSHTSIHPKYGITHDSFYDVSGGISDPNVFIPPRECLSDKEYAIRHTLFGASPK</sequence>
<evidence type="ECO:0000313" key="2">
    <source>
        <dbReference type="EMBL" id="CAF1273827.1"/>
    </source>
</evidence>
<feature type="chain" id="PRO_5036226999" description="Mammalian ependymin-related protein 1" evidence="1">
    <location>
        <begin position="16"/>
        <end position="210"/>
    </location>
</feature>
<name>A0A815BT04_9BILA</name>
<dbReference type="Proteomes" id="UP000663842">
    <property type="component" value="Unassembled WGS sequence"/>
</dbReference>
<dbReference type="Proteomes" id="UP000681720">
    <property type="component" value="Unassembled WGS sequence"/>
</dbReference>
<dbReference type="EMBL" id="CAJNOV010007230">
    <property type="protein sequence ID" value="CAF1273827.1"/>
    <property type="molecule type" value="Genomic_DNA"/>
</dbReference>
<dbReference type="AlphaFoldDB" id="A0A815BT04"/>
<comment type="caution">
    <text evidence="2">The sequence shown here is derived from an EMBL/GenBank/DDBJ whole genome shotgun (WGS) entry which is preliminary data.</text>
</comment>
<dbReference type="OrthoDB" id="6084362at2759"/>
<dbReference type="EMBL" id="CAJOBJ010009344">
    <property type="protein sequence ID" value="CAF4135774.1"/>
    <property type="molecule type" value="Genomic_DNA"/>
</dbReference>
<evidence type="ECO:0000256" key="1">
    <source>
        <dbReference type="SAM" id="SignalP"/>
    </source>
</evidence>
<gene>
    <name evidence="2" type="ORF">CJN711_LOCUS15613</name>
    <name evidence="6" type="ORF">GIL414_LOCUS18750</name>
    <name evidence="3" type="ORF">KQP761_LOCUS38592</name>
    <name evidence="5" type="ORF">UXM345_LOCUS21947</name>
    <name evidence="4" type="ORF">XDN619_LOCUS21468</name>
</gene>
<evidence type="ECO:0000313" key="5">
    <source>
        <dbReference type="EMBL" id="CAF4095831.1"/>
    </source>
</evidence>
<dbReference type="Pfam" id="PF00811">
    <property type="entry name" value="Ependymin"/>
    <property type="match status" value="1"/>
</dbReference>
<evidence type="ECO:0008006" key="8">
    <source>
        <dbReference type="Google" id="ProtNLM"/>
    </source>
</evidence>
<dbReference type="EMBL" id="CAJNOW010022007">
    <property type="protein sequence ID" value="CAF1686085.1"/>
    <property type="molecule type" value="Genomic_DNA"/>
</dbReference>
<dbReference type="EMBL" id="CAJOBF010003529">
    <property type="protein sequence ID" value="CAF4095831.1"/>
    <property type="molecule type" value="Genomic_DNA"/>
</dbReference>
<feature type="signal peptide" evidence="1">
    <location>
        <begin position="1"/>
        <end position="15"/>
    </location>
</feature>